<evidence type="ECO:0000256" key="9">
    <source>
        <dbReference type="ARBA" id="ARBA00022737"/>
    </source>
</evidence>
<dbReference type="Gene3D" id="1.20.1280.290">
    <property type="match status" value="2"/>
</dbReference>
<name>A0A067CA46_SAPPC</name>
<protein>
    <recommendedName>
        <fullName evidence="4">Sugar transporter SWEET1</fullName>
    </recommendedName>
</protein>
<feature type="transmembrane region" description="Helical" evidence="13">
    <location>
        <begin position="82"/>
        <end position="100"/>
    </location>
</feature>
<evidence type="ECO:0000256" key="3">
    <source>
        <dbReference type="ARBA" id="ARBA00007809"/>
    </source>
</evidence>
<proteinExistence type="inferred from homology"/>
<keyword evidence="8 13" id="KW-0812">Transmembrane</keyword>
<keyword evidence="15" id="KW-1185">Reference proteome</keyword>
<feature type="transmembrane region" description="Helical" evidence="13">
    <location>
        <begin position="55"/>
        <end position="76"/>
    </location>
</feature>
<keyword evidence="6" id="KW-1003">Cell membrane</keyword>
<accession>A0A067CA46</accession>
<dbReference type="VEuPathDB" id="FungiDB:SPRG_11514"/>
<dbReference type="GO" id="GO:0051119">
    <property type="term" value="F:sugar transmembrane transporter activity"/>
    <property type="evidence" value="ECO:0007669"/>
    <property type="project" value="InterPro"/>
</dbReference>
<sequence length="231" mass="25132">MTAKALVGTAAADWTALSVAMGRTMIPYIAVLSSLLFAVAPLPDVRRIRVAKSTLTLPFGPFFFYLLQSALFLLYACVTSNRLLQTTTTVGAVLGAYYVATYYTYTLEKRLARWYLLLGALLYVFLLHGAMVKPTHEAKVLVGIPGNIVMVLTAVSPLSKLPDIIRRRDASCLPVGMSIMNVVAGGVWTLYGLMLDDMVVVFPNAISTLVGFVQVGLLAKYPPTLKDQHVV</sequence>
<dbReference type="InterPro" id="IPR047664">
    <property type="entry name" value="SWEET"/>
</dbReference>
<evidence type="ECO:0000256" key="12">
    <source>
        <dbReference type="ARBA" id="ARBA00023136"/>
    </source>
</evidence>
<keyword evidence="11" id="KW-0333">Golgi apparatus</keyword>
<evidence type="ECO:0000256" key="13">
    <source>
        <dbReference type="SAM" id="Phobius"/>
    </source>
</evidence>
<dbReference type="EMBL" id="KK583254">
    <property type="protein sequence ID" value="KDO23421.1"/>
    <property type="molecule type" value="Genomic_DNA"/>
</dbReference>
<dbReference type="AlphaFoldDB" id="A0A067CA46"/>
<gene>
    <name evidence="14" type="ORF">SPRG_11514</name>
</gene>
<comment type="similarity">
    <text evidence="3">Belongs to the SWEET sugar transporter family.</text>
</comment>
<evidence type="ECO:0000256" key="2">
    <source>
        <dbReference type="ARBA" id="ARBA00004653"/>
    </source>
</evidence>
<dbReference type="GeneID" id="24133546"/>
<keyword evidence="5" id="KW-0813">Transport</keyword>
<dbReference type="Pfam" id="PF03083">
    <property type="entry name" value="MtN3_slv"/>
    <property type="match status" value="2"/>
</dbReference>
<keyword evidence="9" id="KW-0677">Repeat</keyword>
<evidence type="ECO:0000256" key="6">
    <source>
        <dbReference type="ARBA" id="ARBA00022475"/>
    </source>
</evidence>
<evidence type="ECO:0000313" key="14">
    <source>
        <dbReference type="EMBL" id="KDO23421.1"/>
    </source>
</evidence>
<dbReference type="InterPro" id="IPR004316">
    <property type="entry name" value="SWEET_rpt"/>
</dbReference>
<evidence type="ECO:0000256" key="1">
    <source>
        <dbReference type="ARBA" id="ARBA00004651"/>
    </source>
</evidence>
<feature type="transmembrane region" description="Helical" evidence="13">
    <location>
        <begin position="200"/>
        <end position="219"/>
    </location>
</feature>
<feature type="transmembrane region" description="Helical" evidence="13">
    <location>
        <begin position="170"/>
        <end position="194"/>
    </location>
</feature>
<keyword evidence="10 13" id="KW-1133">Transmembrane helix</keyword>
<dbReference type="PANTHER" id="PTHR10791">
    <property type="entry name" value="RAG1-ACTIVATING PROTEIN 1"/>
    <property type="match status" value="1"/>
</dbReference>
<dbReference type="GO" id="GO:0005886">
    <property type="term" value="C:plasma membrane"/>
    <property type="evidence" value="ECO:0007669"/>
    <property type="project" value="UniProtKB-SubCell"/>
</dbReference>
<dbReference type="KEGG" id="spar:SPRG_11514"/>
<dbReference type="PANTHER" id="PTHR10791:SF30">
    <property type="entry name" value="SUGAR TRANSPORTER SWEET1"/>
    <property type="match status" value="1"/>
</dbReference>
<evidence type="ECO:0000313" key="15">
    <source>
        <dbReference type="Proteomes" id="UP000030745"/>
    </source>
</evidence>
<dbReference type="OMA" id="CFVCNDI"/>
<feature type="transmembrane region" description="Helical" evidence="13">
    <location>
        <begin position="138"/>
        <end position="158"/>
    </location>
</feature>
<keyword evidence="12 13" id="KW-0472">Membrane</keyword>
<dbReference type="FunFam" id="1.20.1280.290:FF:000004">
    <property type="entry name" value="Sugar transporter SWEET"/>
    <property type="match status" value="1"/>
</dbReference>
<dbReference type="Proteomes" id="UP000030745">
    <property type="component" value="Unassembled WGS sequence"/>
</dbReference>
<evidence type="ECO:0000256" key="8">
    <source>
        <dbReference type="ARBA" id="ARBA00022692"/>
    </source>
</evidence>
<dbReference type="GO" id="GO:0000139">
    <property type="term" value="C:Golgi membrane"/>
    <property type="evidence" value="ECO:0007669"/>
    <property type="project" value="UniProtKB-SubCell"/>
</dbReference>
<evidence type="ECO:0000256" key="7">
    <source>
        <dbReference type="ARBA" id="ARBA00022597"/>
    </source>
</evidence>
<keyword evidence="7" id="KW-0762">Sugar transport</keyword>
<reference evidence="14 15" key="1">
    <citation type="journal article" date="2013" name="PLoS Genet.">
        <title>Distinctive expansion of potential virulence genes in the genome of the oomycete fish pathogen Saprolegnia parasitica.</title>
        <authorList>
            <person name="Jiang R.H."/>
            <person name="de Bruijn I."/>
            <person name="Haas B.J."/>
            <person name="Belmonte R."/>
            <person name="Lobach L."/>
            <person name="Christie J."/>
            <person name="van den Ackerveken G."/>
            <person name="Bottin A."/>
            <person name="Bulone V."/>
            <person name="Diaz-Moreno S.M."/>
            <person name="Dumas B."/>
            <person name="Fan L."/>
            <person name="Gaulin E."/>
            <person name="Govers F."/>
            <person name="Grenville-Briggs L.J."/>
            <person name="Horner N.R."/>
            <person name="Levin J.Z."/>
            <person name="Mammella M."/>
            <person name="Meijer H.J."/>
            <person name="Morris P."/>
            <person name="Nusbaum C."/>
            <person name="Oome S."/>
            <person name="Phillips A.J."/>
            <person name="van Rooyen D."/>
            <person name="Rzeszutek E."/>
            <person name="Saraiva M."/>
            <person name="Secombes C.J."/>
            <person name="Seidl M.F."/>
            <person name="Snel B."/>
            <person name="Stassen J.H."/>
            <person name="Sykes S."/>
            <person name="Tripathy S."/>
            <person name="van den Berg H."/>
            <person name="Vega-Arreguin J.C."/>
            <person name="Wawra S."/>
            <person name="Young S.K."/>
            <person name="Zeng Q."/>
            <person name="Dieguez-Uribeondo J."/>
            <person name="Russ C."/>
            <person name="Tyler B.M."/>
            <person name="van West P."/>
        </authorList>
    </citation>
    <scope>NUCLEOTIDE SEQUENCE [LARGE SCALE GENOMIC DNA]</scope>
    <source>
        <strain evidence="14 15">CBS 223.65</strain>
    </source>
</reference>
<evidence type="ECO:0000256" key="11">
    <source>
        <dbReference type="ARBA" id="ARBA00023034"/>
    </source>
</evidence>
<feature type="transmembrane region" description="Helical" evidence="13">
    <location>
        <begin position="112"/>
        <end position="132"/>
    </location>
</feature>
<dbReference type="STRING" id="695850.A0A067CA46"/>
<organism evidence="14 15">
    <name type="scientific">Saprolegnia parasitica (strain CBS 223.65)</name>
    <dbReference type="NCBI Taxonomy" id="695850"/>
    <lineage>
        <taxon>Eukaryota</taxon>
        <taxon>Sar</taxon>
        <taxon>Stramenopiles</taxon>
        <taxon>Oomycota</taxon>
        <taxon>Saprolegniomycetes</taxon>
        <taxon>Saprolegniales</taxon>
        <taxon>Saprolegniaceae</taxon>
        <taxon>Saprolegnia</taxon>
    </lineage>
</organism>
<evidence type="ECO:0000256" key="4">
    <source>
        <dbReference type="ARBA" id="ARBA00021741"/>
    </source>
</evidence>
<dbReference type="RefSeq" id="XP_012205909.1">
    <property type="nucleotide sequence ID" value="XM_012350519.1"/>
</dbReference>
<feature type="transmembrane region" description="Helical" evidence="13">
    <location>
        <begin position="25"/>
        <end position="43"/>
    </location>
</feature>
<evidence type="ECO:0000256" key="10">
    <source>
        <dbReference type="ARBA" id="ARBA00022989"/>
    </source>
</evidence>
<evidence type="ECO:0000256" key="5">
    <source>
        <dbReference type="ARBA" id="ARBA00022448"/>
    </source>
</evidence>
<comment type="subcellular location">
    <subcellularLocation>
        <location evidence="1">Cell membrane</location>
        <topology evidence="1">Multi-pass membrane protein</topology>
    </subcellularLocation>
    <subcellularLocation>
        <location evidence="2">Golgi apparatus membrane</location>
        <topology evidence="2">Multi-pass membrane protein</topology>
    </subcellularLocation>
</comment>
<dbReference type="OrthoDB" id="409725at2759"/>